<dbReference type="Proteomes" id="UP001271007">
    <property type="component" value="Unassembled WGS sequence"/>
</dbReference>
<keyword evidence="2" id="KW-1185">Reference proteome</keyword>
<comment type="caution">
    <text evidence="1">The sequence shown here is derived from an EMBL/GenBank/DDBJ whole genome shotgun (WGS) entry which is preliminary data.</text>
</comment>
<reference evidence="1" key="1">
    <citation type="submission" date="2023-04" db="EMBL/GenBank/DDBJ databases">
        <title>Black Yeasts Isolated from many extreme environments.</title>
        <authorList>
            <person name="Coleine C."/>
            <person name="Stajich J.E."/>
            <person name="Selbmann L."/>
        </authorList>
    </citation>
    <scope>NUCLEOTIDE SEQUENCE</scope>
    <source>
        <strain evidence="1">CCFEE 5312</strain>
    </source>
</reference>
<accession>A0AAJ0GJ22</accession>
<dbReference type="InterPro" id="IPR009959">
    <property type="entry name" value="Cyclase_SnoaL-like"/>
</dbReference>
<evidence type="ECO:0000313" key="2">
    <source>
        <dbReference type="Proteomes" id="UP001271007"/>
    </source>
</evidence>
<protein>
    <recommendedName>
        <fullName evidence="3">Carboxymethylenebutenolidase</fullName>
    </recommendedName>
</protein>
<dbReference type="InterPro" id="IPR032710">
    <property type="entry name" value="NTF2-like_dom_sf"/>
</dbReference>
<dbReference type="AlphaFoldDB" id="A0AAJ0GJ22"/>
<dbReference type="Gene3D" id="3.10.450.50">
    <property type="match status" value="1"/>
</dbReference>
<dbReference type="GO" id="GO:0030638">
    <property type="term" value="P:polyketide metabolic process"/>
    <property type="evidence" value="ECO:0007669"/>
    <property type="project" value="InterPro"/>
</dbReference>
<evidence type="ECO:0008006" key="3">
    <source>
        <dbReference type="Google" id="ProtNLM"/>
    </source>
</evidence>
<dbReference type="PANTHER" id="PTHR38436">
    <property type="entry name" value="POLYKETIDE CYCLASE SNOAL-LIKE DOMAIN"/>
    <property type="match status" value="1"/>
</dbReference>
<proteinExistence type="predicted"/>
<dbReference type="SUPFAM" id="SSF54427">
    <property type="entry name" value="NTF2-like"/>
    <property type="match status" value="1"/>
</dbReference>
<dbReference type="EMBL" id="JAWDJX010000001">
    <property type="protein sequence ID" value="KAK3058496.1"/>
    <property type="molecule type" value="Genomic_DNA"/>
</dbReference>
<gene>
    <name evidence="1" type="ORF">LTR09_000060</name>
</gene>
<evidence type="ECO:0000313" key="1">
    <source>
        <dbReference type="EMBL" id="KAK3058496.1"/>
    </source>
</evidence>
<name>A0AAJ0GJ22_9PEZI</name>
<dbReference type="PANTHER" id="PTHR38436:SF3">
    <property type="entry name" value="CARBOXYMETHYLENEBUTENOLIDASE-RELATED"/>
    <property type="match status" value="1"/>
</dbReference>
<organism evidence="1 2">
    <name type="scientific">Extremus antarcticus</name>
    <dbReference type="NCBI Taxonomy" id="702011"/>
    <lineage>
        <taxon>Eukaryota</taxon>
        <taxon>Fungi</taxon>
        <taxon>Dikarya</taxon>
        <taxon>Ascomycota</taxon>
        <taxon>Pezizomycotina</taxon>
        <taxon>Dothideomycetes</taxon>
        <taxon>Dothideomycetidae</taxon>
        <taxon>Mycosphaerellales</taxon>
        <taxon>Extremaceae</taxon>
        <taxon>Extremus</taxon>
    </lineage>
</organism>
<sequence>MNGHTNGHNNDEEAIQLPSAQPYKVSSYLIAQPPLTRRNHGPGLILLVPRDLDLSASGKTLDPPPLQKWAEEGYAVVQISLAGDESDQKNFRAHMTAAWKELQRMQECDSIERLGVVSYNVRLTHQMVDTFKAYNVAAFINYGFQEIDTPVPQQWHLTGTRSVLTKPVDQDVKVFEYQDSGPFLTIPAHDNFRSAPAAVSHTRCLTFMKPLTGGPYFDLEAIWEEHTKFEFGERAVEKTMATMVQEPYVNHIPTMTGGIGRDPLTNFYRHHFIFNNPADTALELVSRTVGIDRVIDEFIFSFTHDKEIDWILPGVPPTGKYVEIPFTSVVNIRGDRLYHEHIGWDQATLLRQLGLMPEYLPFPYALPDGRTPAAGKRFEYKVPTAGVETAKKLVDERSVESNQMFEFGIREVDI</sequence>